<dbReference type="Gene3D" id="1.20.120.550">
    <property type="entry name" value="Membrane associated eicosanoid/glutathione metabolism-like domain"/>
    <property type="match status" value="1"/>
</dbReference>
<comment type="caution">
    <text evidence="6">The sequence shown here is derived from an EMBL/GenBank/DDBJ whole genome shotgun (WGS) entry which is preliminary data.</text>
</comment>
<comment type="subcellular location">
    <subcellularLocation>
        <location evidence="1">Membrane</location>
    </subcellularLocation>
</comment>
<dbReference type="InterPro" id="IPR001129">
    <property type="entry name" value="Membr-assoc_MAPEG"/>
</dbReference>
<dbReference type="InterPro" id="IPR023352">
    <property type="entry name" value="MAPEG-like_dom_sf"/>
</dbReference>
<accession>A0A367V8P9</accession>
<dbReference type="Proteomes" id="UP000253061">
    <property type="component" value="Unassembled WGS sequence"/>
</dbReference>
<feature type="transmembrane region" description="Helical" evidence="5">
    <location>
        <begin position="78"/>
        <end position="97"/>
    </location>
</feature>
<dbReference type="PANTHER" id="PTHR35814:SF1">
    <property type="entry name" value="GLUTATHIONE S-TRANSFERASE-RELATED"/>
    <property type="match status" value="1"/>
</dbReference>
<organism evidence="6 7">
    <name type="scientific">Thalassospira profundimaris</name>
    <dbReference type="NCBI Taxonomy" id="502049"/>
    <lineage>
        <taxon>Bacteria</taxon>
        <taxon>Pseudomonadati</taxon>
        <taxon>Pseudomonadota</taxon>
        <taxon>Alphaproteobacteria</taxon>
        <taxon>Rhodospirillales</taxon>
        <taxon>Thalassospiraceae</taxon>
        <taxon>Thalassospira</taxon>
    </lineage>
</organism>
<dbReference type="Pfam" id="PF01124">
    <property type="entry name" value="MAPEG"/>
    <property type="match status" value="1"/>
</dbReference>
<proteinExistence type="predicted"/>
<feature type="transmembrane region" description="Helical" evidence="5">
    <location>
        <begin position="54"/>
        <end position="72"/>
    </location>
</feature>
<gene>
    <name evidence="6" type="ORF">TH6_13030</name>
</gene>
<sequence length="135" mass="14781">MLPLPVTICITAVFVLMLTALSLMVSVRRFQLNVLSGDGDDTTLRRRMRAHGNFIENAPLCVLLVLSIEAILATSTVIWVVAIILMASRILHVLGTLTRRKQIIAPAMIMQHITLAICGVWLLMQTFGNLSAGSL</sequence>
<evidence type="ECO:0000256" key="3">
    <source>
        <dbReference type="ARBA" id="ARBA00022989"/>
    </source>
</evidence>
<evidence type="ECO:0000256" key="4">
    <source>
        <dbReference type="ARBA" id="ARBA00023136"/>
    </source>
</evidence>
<keyword evidence="4 5" id="KW-0472">Membrane</keyword>
<evidence type="ECO:0000256" key="1">
    <source>
        <dbReference type="ARBA" id="ARBA00004370"/>
    </source>
</evidence>
<dbReference type="PANTHER" id="PTHR35814">
    <property type="match status" value="1"/>
</dbReference>
<keyword evidence="2 5" id="KW-0812">Transmembrane</keyword>
<dbReference type="RefSeq" id="WP_062955720.1">
    <property type="nucleotide sequence ID" value="NZ_JPWB01000005.1"/>
</dbReference>
<evidence type="ECO:0000313" key="6">
    <source>
        <dbReference type="EMBL" id="RCK21523.1"/>
    </source>
</evidence>
<evidence type="ECO:0008006" key="8">
    <source>
        <dbReference type="Google" id="ProtNLM"/>
    </source>
</evidence>
<dbReference type="AlphaFoldDB" id="A0A367V8P9"/>
<dbReference type="EMBL" id="JPWB01000005">
    <property type="protein sequence ID" value="RCK21523.1"/>
    <property type="molecule type" value="Genomic_DNA"/>
</dbReference>
<evidence type="ECO:0000256" key="2">
    <source>
        <dbReference type="ARBA" id="ARBA00022692"/>
    </source>
</evidence>
<reference evidence="6 7" key="1">
    <citation type="submission" date="2014-07" db="EMBL/GenBank/DDBJ databases">
        <title>Draft genome sequence of Thalassospira profundimaris R8-17.</title>
        <authorList>
            <person name="Lai Q."/>
            <person name="Shao Z."/>
        </authorList>
    </citation>
    <scope>NUCLEOTIDE SEQUENCE [LARGE SCALE GENOMIC DNA]</scope>
    <source>
        <strain evidence="6 7">R8-17</strain>
    </source>
</reference>
<evidence type="ECO:0000313" key="7">
    <source>
        <dbReference type="Proteomes" id="UP000253061"/>
    </source>
</evidence>
<dbReference type="GO" id="GO:0016020">
    <property type="term" value="C:membrane"/>
    <property type="evidence" value="ECO:0007669"/>
    <property type="project" value="UniProtKB-SubCell"/>
</dbReference>
<protein>
    <recommendedName>
        <fullName evidence="8">MAPEG family protein</fullName>
    </recommendedName>
</protein>
<dbReference type="SUPFAM" id="SSF161084">
    <property type="entry name" value="MAPEG domain-like"/>
    <property type="match status" value="1"/>
</dbReference>
<evidence type="ECO:0000256" key="5">
    <source>
        <dbReference type="SAM" id="Phobius"/>
    </source>
</evidence>
<name>A0A367V8P9_9PROT</name>
<feature type="transmembrane region" description="Helical" evidence="5">
    <location>
        <begin position="6"/>
        <end position="27"/>
    </location>
</feature>
<feature type="transmembrane region" description="Helical" evidence="5">
    <location>
        <begin position="104"/>
        <end position="124"/>
    </location>
</feature>
<keyword evidence="3 5" id="KW-1133">Transmembrane helix</keyword>